<keyword evidence="4" id="KW-0238">DNA-binding</keyword>
<dbReference type="GO" id="GO:0016491">
    <property type="term" value="F:oxidoreductase activity"/>
    <property type="evidence" value="ECO:0007669"/>
    <property type="project" value="UniProtKB-KW"/>
</dbReference>
<organism evidence="7 8">
    <name type="scientific">Klebsiella pneumoniae</name>
    <dbReference type="NCBI Taxonomy" id="573"/>
    <lineage>
        <taxon>Bacteria</taxon>
        <taxon>Pseudomonadati</taxon>
        <taxon>Pseudomonadota</taxon>
        <taxon>Gammaproteobacteria</taxon>
        <taxon>Enterobacterales</taxon>
        <taxon>Enterobacteriaceae</taxon>
        <taxon>Klebsiella/Raoultella group</taxon>
        <taxon>Klebsiella</taxon>
        <taxon>Klebsiella pneumoniae complex</taxon>
    </lineage>
</organism>
<evidence type="ECO:0000256" key="3">
    <source>
        <dbReference type="ARBA" id="ARBA00023015"/>
    </source>
</evidence>
<keyword evidence="3" id="KW-0805">Transcription regulation</keyword>
<dbReference type="Gene3D" id="1.10.10.10">
    <property type="entry name" value="Winged helix-like DNA-binding domain superfamily/Winged helix DNA-binding domain"/>
    <property type="match status" value="1"/>
</dbReference>
<dbReference type="GO" id="GO:0000166">
    <property type="term" value="F:nucleotide binding"/>
    <property type="evidence" value="ECO:0007669"/>
    <property type="project" value="InterPro"/>
</dbReference>
<dbReference type="NCBIfam" id="NF008607">
    <property type="entry name" value="PRK11579.1"/>
    <property type="match status" value="1"/>
</dbReference>
<dbReference type="InterPro" id="IPR018356">
    <property type="entry name" value="Tscrpt_reg_HTH_DeoR_CS"/>
</dbReference>
<dbReference type="Gene3D" id="3.30.360.10">
    <property type="entry name" value="Dihydrodipicolinate Reductase, domain 2"/>
    <property type="match status" value="1"/>
</dbReference>
<dbReference type="SUPFAM" id="SSF100950">
    <property type="entry name" value="NagB/RpiA/CoA transferase-like"/>
    <property type="match status" value="1"/>
</dbReference>
<dbReference type="PRINTS" id="PR00037">
    <property type="entry name" value="HTHLACR"/>
</dbReference>
<comment type="similarity">
    <text evidence="1">Belongs to the Gfo/Idh/MocA family.</text>
</comment>
<evidence type="ECO:0000313" key="8">
    <source>
        <dbReference type="Proteomes" id="UP000251088"/>
    </source>
</evidence>
<dbReference type="AlphaFoldDB" id="A0A2X3CJJ5"/>
<protein>
    <submittedName>
        <fullName evidence="7">Putative oxidoreductase</fullName>
        <ecNumber evidence="7">1.-.-.-</ecNumber>
    </submittedName>
</protein>
<dbReference type="InterPro" id="IPR036390">
    <property type="entry name" value="WH_DNA-bd_sf"/>
</dbReference>
<dbReference type="InterPro" id="IPR014036">
    <property type="entry name" value="DeoR-like_C"/>
</dbReference>
<evidence type="ECO:0000256" key="5">
    <source>
        <dbReference type="ARBA" id="ARBA00023163"/>
    </source>
</evidence>
<dbReference type="Gene3D" id="3.40.50.720">
    <property type="entry name" value="NAD(P)-binding Rossmann-like Domain"/>
    <property type="match status" value="1"/>
</dbReference>
<dbReference type="SMART" id="SM00420">
    <property type="entry name" value="HTH_DEOR"/>
    <property type="match status" value="1"/>
</dbReference>
<dbReference type="EMBL" id="UAWN01000011">
    <property type="protein sequence ID" value="SQC14057.1"/>
    <property type="molecule type" value="Genomic_DNA"/>
</dbReference>
<evidence type="ECO:0000256" key="1">
    <source>
        <dbReference type="ARBA" id="ARBA00010928"/>
    </source>
</evidence>
<dbReference type="InterPro" id="IPR036291">
    <property type="entry name" value="NAD(P)-bd_dom_sf"/>
</dbReference>
<dbReference type="InterPro" id="IPR001034">
    <property type="entry name" value="DeoR_HTH"/>
</dbReference>
<dbReference type="Pfam" id="PF08220">
    <property type="entry name" value="HTH_DeoR"/>
    <property type="match status" value="1"/>
</dbReference>
<dbReference type="Gene3D" id="3.40.50.1360">
    <property type="match status" value="1"/>
</dbReference>
<keyword evidence="2 7" id="KW-0560">Oxidoreductase</keyword>
<dbReference type="InterPro" id="IPR037171">
    <property type="entry name" value="NagB/RpiA_transferase-like"/>
</dbReference>
<proteinExistence type="inferred from homology"/>
<dbReference type="InterPro" id="IPR004104">
    <property type="entry name" value="Gfo/Idh/MocA-like_OxRdtase_C"/>
</dbReference>
<dbReference type="SUPFAM" id="SSF46785">
    <property type="entry name" value="Winged helix' DNA-binding domain"/>
    <property type="match status" value="1"/>
</dbReference>
<dbReference type="SUPFAM" id="SSF51735">
    <property type="entry name" value="NAD(P)-binding Rossmann-fold domains"/>
    <property type="match status" value="1"/>
</dbReference>
<dbReference type="Pfam" id="PF02894">
    <property type="entry name" value="GFO_IDH_MocA_C"/>
    <property type="match status" value="1"/>
</dbReference>
<evidence type="ECO:0000256" key="4">
    <source>
        <dbReference type="ARBA" id="ARBA00023125"/>
    </source>
</evidence>
<dbReference type="SMART" id="SM01134">
    <property type="entry name" value="DeoRC"/>
    <property type="match status" value="1"/>
</dbReference>
<sequence length="607" mass="66073">MHKLARQKHILDRLSETGQLSISELVAELQVSADTIRRDLSDLEQQGVLQKSHGGAIALNVPAMTRQGRNALLTQTKQRLGQQVAARIPSGSTLFLDAGSTLLAVAAQLKGPLTVITASLDIAQLFSDRADIQLILLGGQWDSKQRLFAGSATLALVTRYRADIAILGACALHAGLGLSASQEADADVKRAMLAASAEHWLVADHTKLNRCEPWRVAGLSDIHHLFLIVPGLSWGMTPPSLYILLTLNNVENLMSNNTINIALIGYGFVGKTFHAPLIRSVPGLNLAFVASRDEEKVKRDLPDVTVIASPEAAVQHPDVDLVVIASPNATHAPLARLALNAGKHVVVDKPFTLDMQEARELIALAEEKQRLLSVFHNRRWDSDYLGIRQVIEQGTLGAVKHFESHFDRFRPEVRVRWREQNVPGSGLWFDLGPHLIDQALQLFGLPQSVQGNIATLRDGAEINDWAHVVLNYPAHKVILHCSMLVAGGSSRFTVHGDKGSVIKARADQQESQLLAGVVPGSADWGQDDDPLVIYDASLQAHAQATPQGDQRQYYMLIRDALKGQIANPVPPVEALAVMAVLEAAVRSAESGMVQTLDLSDDERNTLR</sequence>
<evidence type="ECO:0000256" key="2">
    <source>
        <dbReference type="ARBA" id="ARBA00023002"/>
    </source>
</evidence>
<accession>A0A2X3CJJ5</accession>
<feature type="domain" description="HTH deoR-type" evidence="6">
    <location>
        <begin position="3"/>
        <end position="58"/>
    </location>
</feature>
<dbReference type="PROSITE" id="PS00894">
    <property type="entry name" value="HTH_DEOR_1"/>
    <property type="match status" value="1"/>
</dbReference>
<dbReference type="Proteomes" id="UP000251088">
    <property type="component" value="Unassembled WGS sequence"/>
</dbReference>
<dbReference type="PANTHER" id="PTHR43708">
    <property type="entry name" value="CONSERVED EXPRESSED OXIDOREDUCTASE (EUROFUNG)"/>
    <property type="match status" value="1"/>
</dbReference>
<gene>
    <name evidence="7" type="primary">ydgJ_1</name>
    <name evidence="7" type="ORF">NCTC9128_02137</name>
</gene>
<name>A0A2X3CJJ5_KLEPN</name>
<dbReference type="PANTHER" id="PTHR43708:SF5">
    <property type="entry name" value="CONSERVED EXPRESSED OXIDOREDUCTASE (EUROFUNG)-RELATED"/>
    <property type="match status" value="1"/>
</dbReference>
<evidence type="ECO:0000259" key="6">
    <source>
        <dbReference type="PROSITE" id="PS51000"/>
    </source>
</evidence>
<dbReference type="Pfam" id="PF01408">
    <property type="entry name" value="GFO_IDH_MocA"/>
    <property type="match status" value="1"/>
</dbReference>
<keyword evidence="5" id="KW-0804">Transcription</keyword>
<dbReference type="GO" id="GO:0003700">
    <property type="term" value="F:DNA-binding transcription factor activity"/>
    <property type="evidence" value="ECO:0007669"/>
    <property type="project" value="InterPro"/>
</dbReference>
<reference evidence="7 8" key="1">
    <citation type="submission" date="2018-06" db="EMBL/GenBank/DDBJ databases">
        <authorList>
            <consortium name="Pathogen Informatics"/>
            <person name="Doyle S."/>
        </authorList>
    </citation>
    <scope>NUCLEOTIDE SEQUENCE [LARGE SCALE GENOMIC DNA]</scope>
    <source>
        <strain evidence="7 8">NCTC9128</strain>
    </source>
</reference>
<dbReference type="EC" id="1.-.-.-" evidence="7"/>
<dbReference type="PROSITE" id="PS51000">
    <property type="entry name" value="HTH_DEOR_2"/>
    <property type="match status" value="1"/>
</dbReference>
<dbReference type="GO" id="GO:0003677">
    <property type="term" value="F:DNA binding"/>
    <property type="evidence" value="ECO:0007669"/>
    <property type="project" value="UniProtKB-KW"/>
</dbReference>
<evidence type="ECO:0000313" key="7">
    <source>
        <dbReference type="EMBL" id="SQC14057.1"/>
    </source>
</evidence>
<dbReference type="InterPro" id="IPR051317">
    <property type="entry name" value="Gfo/Idh/MocA_oxidoreduct"/>
</dbReference>
<dbReference type="Pfam" id="PF00455">
    <property type="entry name" value="DeoRC"/>
    <property type="match status" value="1"/>
</dbReference>
<dbReference type="InterPro" id="IPR000683">
    <property type="entry name" value="Gfo/Idh/MocA-like_OxRdtase_N"/>
</dbReference>
<dbReference type="InterPro" id="IPR036388">
    <property type="entry name" value="WH-like_DNA-bd_sf"/>
</dbReference>